<dbReference type="InterPro" id="IPR010920">
    <property type="entry name" value="LSM_dom_sf"/>
</dbReference>
<evidence type="ECO:0000256" key="5">
    <source>
        <dbReference type="ARBA" id="ARBA00022989"/>
    </source>
</evidence>
<evidence type="ECO:0000256" key="3">
    <source>
        <dbReference type="ARBA" id="ARBA00022475"/>
    </source>
</evidence>
<keyword evidence="7" id="KW-0813">Transport</keyword>
<feature type="transmembrane region" description="Helical" evidence="7">
    <location>
        <begin position="90"/>
        <end position="108"/>
    </location>
</feature>
<dbReference type="InterPro" id="IPR008910">
    <property type="entry name" value="MSC_TM_helix"/>
</dbReference>
<dbReference type="InterPro" id="IPR049278">
    <property type="entry name" value="MS_channel_C"/>
</dbReference>
<evidence type="ECO:0000256" key="4">
    <source>
        <dbReference type="ARBA" id="ARBA00022692"/>
    </source>
</evidence>
<reference evidence="11 12" key="1">
    <citation type="submission" date="2021-02" db="EMBL/GenBank/DDBJ databases">
        <title>Lysobacter arenosi sp. nov., isolated from soil of gangwondo yeongwol, south Korea.</title>
        <authorList>
            <person name="Kim K.R."/>
            <person name="Kim K.H."/>
            <person name="Jeon C.O."/>
        </authorList>
    </citation>
    <scope>NUCLEOTIDE SEQUENCE [LARGE SCALE GENOMIC DNA]</scope>
    <source>
        <strain evidence="11 12">R7</strain>
    </source>
</reference>
<dbReference type="Pfam" id="PF21088">
    <property type="entry name" value="MS_channel_1st"/>
    <property type="match status" value="1"/>
</dbReference>
<keyword evidence="5 7" id="KW-1133">Transmembrane helix</keyword>
<comment type="caution">
    <text evidence="7">Lacks conserved residue(s) required for the propagation of feature annotation.</text>
</comment>
<comment type="subunit">
    <text evidence="7">Homoheptamer.</text>
</comment>
<evidence type="ECO:0000313" key="11">
    <source>
        <dbReference type="EMBL" id="QSX75952.1"/>
    </source>
</evidence>
<keyword evidence="12" id="KW-1185">Reference proteome</keyword>
<evidence type="ECO:0000256" key="1">
    <source>
        <dbReference type="ARBA" id="ARBA00004651"/>
    </source>
</evidence>
<keyword evidence="6 7" id="KW-0472">Membrane</keyword>
<keyword evidence="7" id="KW-0407">Ion channel</keyword>
<dbReference type="SUPFAM" id="SSF82861">
    <property type="entry name" value="Mechanosensitive channel protein MscS (YggB), transmembrane region"/>
    <property type="match status" value="1"/>
</dbReference>
<dbReference type="PANTHER" id="PTHR30221:SF1">
    <property type="entry name" value="SMALL-CONDUCTANCE MECHANOSENSITIVE CHANNEL"/>
    <property type="match status" value="1"/>
</dbReference>
<dbReference type="InterPro" id="IPR011066">
    <property type="entry name" value="MscS_channel_C_sf"/>
</dbReference>
<dbReference type="Gene3D" id="3.30.70.100">
    <property type="match status" value="1"/>
</dbReference>
<comment type="subcellular location">
    <subcellularLocation>
        <location evidence="7">Cell inner membrane</location>
        <topology evidence="7">Multi-pass membrane protein</topology>
    </subcellularLocation>
    <subcellularLocation>
        <location evidence="1">Cell membrane</location>
        <topology evidence="1">Multi-pass membrane protein</topology>
    </subcellularLocation>
</comment>
<keyword evidence="4 7" id="KW-0812">Transmembrane</keyword>
<dbReference type="InterPro" id="IPR011014">
    <property type="entry name" value="MscS_channel_TM-2"/>
</dbReference>
<keyword evidence="7" id="KW-0406">Ion transport</keyword>
<comment type="function">
    <text evidence="7">Mechanosensitive channel that participates in the regulation of osmotic pressure changes within the cell, opening in response to stretch forces in the membrane lipid bilayer, without the need for other proteins. Contributes to normal resistance to hypoosmotic shock. Forms an ion channel of 1.0 nanosiemens conductance with a slight preference for anions.</text>
</comment>
<dbReference type="InterPro" id="IPR045275">
    <property type="entry name" value="MscS_archaea/bacteria_type"/>
</dbReference>
<dbReference type="RefSeq" id="WP_200605312.1">
    <property type="nucleotide sequence ID" value="NZ_CP071517.1"/>
</dbReference>
<dbReference type="Pfam" id="PF21082">
    <property type="entry name" value="MS_channel_3rd"/>
    <property type="match status" value="1"/>
</dbReference>
<accession>A0ABX7RCS4</accession>
<feature type="domain" description="Mechanosensitive ion channel MscS" evidence="8">
    <location>
        <begin position="110"/>
        <end position="176"/>
    </location>
</feature>
<evidence type="ECO:0000259" key="9">
    <source>
        <dbReference type="Pfam" id="PF21082"/>
    </source>
</evidence>
<dbReference type="Gene3D" id="2.30.30.60">
    <property type="match status" value="1"/>
</dbReference>
<evidence type="ECO:0000256" key="2">
    <source>
        <dbReference type="ARBA" id="ARBA00008017"/>
    </source>
</evidence>
<evidence type="ECO:0000256" key="7">
    <source>
        <dbReference type="RuleBase" id="RU369025"/>
    </source>
</evidence>
<evidence type="ECO:0000256" key="6">
    <source>
        <dbReference type="ARBA" id="ARBA00023136"/>
    </source>
</evidence>
<keyword evidence="7" id="KW-0997">Cell inner membrane</keyword>
<feature type="domain" description="Mechanosensitive ion channel MscS C-terminal" evidence="9">
    <location>
        <begin position="183"/>
        <end position="265"/>
    </location>
</feature>
<dbReference type="InterPro" id="IPR006685">
    <property type="entry name" value="MscS_channel_2nd"/>
</dbReference>
<name>A0ABX7RCS4_9GAMM</name>
<comment type="similarity">
    <text evidence="2 7">Belongs to the MscS (TC 1.A.23) family.</text>
</comment>
<dbReference type="EMBL" id="CP071517">
    <property type="protein sequence ID" value="QSX75952.1"/>
    <property type="molecule type" value="Genomic_DNA"/>
</dbReference>
<dbReference type="Pfam" id="PF00924">
    <property type="entry name" value="MS_channel_2nd"/>
    <property type="match status" value="1"/>
</dbReference>
<dbReference type="Pfam" id="PF05552">
    <property type="entry name" value="MS_channel_1st_1"/>
    <property type="match status" value="1"/>
</dbReference>
<protein>
    <recommendedName>
        <fullName evidence="7">Small-conductance mechanosensitive channel</fullName>
    </recommendedName>
</protein>
<dbReference type="InterPro" id="IPR049142">
    <property type="entry name" value="MS_channel_1st"/>
</dbReference>
<keyword evidence="3" id="KW-1003">Cell membrane</keyword>
<evidence type="ECO:0000259" key="8">
    <source>
        <dbReference type="Pfam" id="PF00924"/>
    </source>
</evidence>
<dbReference type="Proteomes" id="UP000663400">
    <property type="component" value="Chromosome"/>
</dbReference>
<dbReference type="InterPro" id="IPR023408">
    <property type="entry name" value="MscS_beta-dom_sf"/>
</dbReference>
<dbReference type="SUPFAM" id="SSF82689">
    <property type="entry name" value="Mechanosensitive channel protein MscS (YggB), C-terminal domain"/>
    <property type="match status" value="1"/>
</dbReference>
<dbReference type="SUPFAM" id="SSF50182">
    <property type="entry name" value="Sm-like ribonucleoproteins"/>
    <property type="match status" value="1"/>
</dbReference>
<dbReference type="PANTHER" id="PTHR30221">
    <property type="entry name" value="SMALL-CONDUCTANCE MECHANOSENSITIVE CHANNEL"/>
    <property type="match status" value="1"/>
</dbReference>
<feature type="transmembrane region" description="Helical" evidence="7">
    <location>
        <begin position="64"/>
        <end position="84"/>
    </location>
</feature>
<proteinExistence type="inferred from homology"/>
<evidence type="ECO:0000313" key="12">
    <source>
        <dbReference type="Proteomes" id="UP000663400"/>
    </source>
</evidence>
<evidence type="ECO:0000259" key="10">
    <source>
        <dbReference type="Pfam" id="PF21088"/>
    </source>
</evidence>
<gene>
    <name evidence="11" type="ORF">HIV01_005455</name>
</gene>
<sequence>MTLEQLANQLQRADDWTDVAVEWGVRLGAALLALYIGIQVAKWLARAVSRALTRAHVEPTAQQFLSRVTYVLILMVFVLAILQICLKVSPASLFAVLGAAGLAIGLAMKDSLSNVASGVMLVTLKPFRVGDIVDIGGKSGKVESVSIFQTKLRGADNQTIVLPNSLITTAPIINLTPDTARRIELIVGIGYNDSIEAARAAVLAIMHADKRIHAEPAPDVVVYELADSAVKLGIRCHVSNADHFSTKCDLNERIKAAFDRDGISIPYPQRDVRMYHHVAQDQGVKVVVTPTPAKPE</sequence>
<dbReference type="Gene3D" id="1.10.287.1260">
    <property type="match status" value="1"/>
</dbReference>
<feature type="domain" description="Mechanosensitive ion channel transmembrane helices 2/3" evidence="10">
    <location>
        <begin position="68"/>
        <end position="109"/>
    </location>
</feature>
<feature type="transmembrane region" description="Helical" evidence="7">
    <location>
        <begin position="23"/>
        <end position="44"/>
    </location>
</feature>
<organism evidence="11 12">
    <name type="scientific">Lysobacter arenosi</name>
    <dbReference type="NCBI Taxonomy" id="2795387"/>
    <lineage>
        <taxon>Bacteria</taxon>
        <taxon>Pseudomonadati</taxon>
        <taxon>Pseudomonadota</taxon>
        <taxon>Gammaproteobacteria</taxon>
        <taxon>Lysobacterales</taxon>
        <taxon>Lysobacteraceae</taxon>
        <taxon>Lysobacter</taxon>
    </lineage>
</organism>